<keyword evidence="2" id="KW-1133">Transmembrane helix</keyword>
<feature type="transmembrane region" description="Helical" evidence="2">
    <location>
        <begin position="81"/>
        <end position="98"/>
    </location>
</feature>
<dbReference type="RefSeq" id="XP_060437499.1">
    <property type="nucleotide sequence ID" value="XM_060591736.1"/>
</dbReference>
<evidence type="ECO:0008006" key="5">
    <source>
        <dbReference type="Google" id="ProtNLM"/>
    </source>
</evidence>
<sequence length="193" mass="21542">MVEGRREPLSINNSSQVSREWQDQGWKARMTKSRNGGGDFLLVWSFFAAPQLGVIVAHFSLTPQPSPTMPVDTSDTPTLPFTYGCTQSIIRAFAIFSGHRLRIRFRFSCLLLCPPRRTETAAPGRLCRFVVFFLFCLCLSFLTLSARPTPVSFKVTSQGKRRKEGLMSPPFGSLYHGQQAYPTTATRSTPDAA</sequence>
<feature type="region of interest" description="Disordered" evidence="1">
    <location>
        <begin position="1"/>
        <end position="23"/>
    </location>
</feature>
<dbReference type="EMBL" id="JAHMHQ010000049">
    <property type="protein sequence ID" value="KAK1621504.1"/>
    <property type="molecule type" value="Genomic_DNA"/>
</dbReference>
<dbReference type="GeneID" id="85476598"/>
<comment type="caution">
    <text evidence="3">The sequence shown here is derived from an EMBL/GenBank/DDBJ whole genome shotgun (WGS) entry which is preliminary data.</text>
</comment>
<protein>
    <recommendedName>
        <fullName evidence="5">Transmembrane protein</fullName>
    </recommendedName>
</protein>
<dbReference type="AlphaFoldDB" id="A0AAI9ZDM2"/>
<evidence type="ECO:0000256" key="1">
    <source>
        <dbReference type="SAM" id="MobiDB-lite"/>
    </source>
</evidence>
<evidence type="ECO:0000256" key="2">
    <source>
        <dbReference type="SAM" id="Phobius"/>
    </source>
</evidence>
<feature type="transmembrane region" description="Helical" evidence="2">
    <location>
        <begin position="126"/>
        <end position="146"/>
    </location>
</feature>
<gene>
    <name evidence="3" type="ORF">BDP81DRAFT_443496</name>
</gene>
<keyword evidence="4" id="KW-1185">Reference proteome</keyword>
<feature type="transmembrane region" description="Helical" evidence="2">
    <location>
        <begin position="40"/>
        <end position="61"/>
    </location>
</feature>
<name>A0AAI9ZDM2_9PEZI</name>
<proteinExistence type="predicted"/>
<dbReference type="Proteomes" id="UP001243989">
    <property type="component" value="Unassembled WGS sequence"/>
</dbReference>
<organism evidence="3 4">
    <name type="scientific">Colletotrichum phormii</name>
    <dbReference type="NCBI Taxonomy" id="359342"/>
    <lineage>
        <taxon>Eukaryota</taxon>
        <taxon>Fungi</taxon>
        <taxon>Dikarya</taxon>
        <taxon>Ascomycota</taxon>
        <taxon>Pezizomycotina</taxon>
        <taxon>Sordariomycetes</taxon>
        <taxon>Hypocreomycetidae</taxon>
        <taxon>Glomerellales</taxon>
        <taxon>Glomerellaceae</taxon>
        <taxon>Colletotrichum</taxon>
        <taxon>Colletotrichum acutatum species complex</taxon>
    </lineage>
</organism>
<accession>A0AAI9ZDM2</accession>
<evidence type="ECO:0000313" key="3">
    <source>
        <dbReference type="EMBL" id="KAK1621504.1"/>
    </source>
</evidence>
<evidence type="ECO:0000313" key="4">
    <source>
        <dbReference type="Proteomes" id="UP001243989"/>
    </source>
</evidence>
<feature type="region of interest" description="Disordered" evidence="1">
    <location>
        <begin position="164"/>
        <end position="193"/>
    </location>
</feature>
<reference evidence="3" key="1">
    <citation type="submission" date="2021-06" db="EMBL/GenBank/DDBJ databases">
        <title>Comparative genomics, transcriptomics and evolutionary studies reveal genomic signatures of adaptation to plant cell wall in hemibiotrophic fungi.</title>
        <authorList>
            <consortium name="DOE Joint Genome Institute"/>
            <person name="Baroncelli R."/>
            <person name="Diaz J.F."/>
            <person name="Benocci T."/>
            <person name="Peng M."/>
            <person name="Battaglia E."/>
            <person name="Haridas S."/>
            <person name="Andreopoulos W."/>
            <person name="Labutti K."/>
            <person name="Pangilinan J."/>
            <person name="Floch G.L."/>
            <person name="Makela M.R."/>
            <person name="Henrissat B."/>
            <person name="Grigoriev I.V."/>
            <person name="Crouch J.A."/>
            <person name="De Vries R.P."/>
            <person name="Sukno S.A."/>
            <person name="Thon M.R."/>
        </authorList>
    </citation>
    <scope>NUCLEOTIDE SEQUENCE</scope>
    <source>
        <strain evidence="3">CBS 102054</strain>
    </source>
</reference>
<feature type="compositionally biased region" description="Polar residues" evidence="1">
    <location>
        <begin position="180"/>
        <end position="193"/>
    </location>
</feature>
<feature type="compositionally biased region" description="Polar residues" evidence="1">
    <location>
        <begin position="10"/>
        <end position="19"/>
    </location>
</feature>
<keyword evidence="2" id="KW-0812">Transmembrane</keyword>
<keyword evidence="2" id="KW-0472">Membrane</keyword>